<gene>
    <name evidence="2" type="ORF">E4O92_01635</name>
</gene>
<dbReference type="Gene3D" id="3.30.420.150">
    <property type="entry name" value="Exopolyphosphatase. Domain 2"/>
    <property type="match status" value="1"/>
</dbReference>
<evidence type="ECO:0000313" key="2">
    <source>
        <dbReference type="EMBL" id="TFW35682.1"/>
    </source>
</evidence>
<dbReference type="GO" id="GO:0016462">
    <property type="term" value="F:pyrophosphatase activity"/>
    <property type="evidence" value="ECO:0007669"/>
    <property type="project" value="TreeGrafter"/>
</dbReference>
<dbReference type="Pfam" id="PF02541">
    <property type="entry name" value="Ppx-GppA"/>
    <property type="match status" value="1"/>
</dbReference>
<dbReference type="InterPro" id="IPR043129">
    <property type="entry name" value="ATPase_NBD"/>
</dbReference>
<dbReference type="PANTHER" id="PTHR30005:SF0">
    <property type="entry name" value="RETROGRADE REGULATION PROTEIN 2"/>
    <property type="match status" value="1"/>
</dbReference>
<dbReference type="OrthoDB" id="9793035at2"/>
<reference evidence="2 3" key="1">
    <citation type="submission" date="2019-03" db="EMBL/GenBank/DDBJ databases">
        <title>Draft genome of Massilia hortus sp. nov., a novel bacterial species of the Oxalobacteraceae family.</title>
        <authorList>
            <person name="Peta V."/>
            <person name="Raths R."/>
            <person name="Bucking H."/>
        </authorList>
    </citation>
    <scope>NUCLEOTIDE SEQUENCE [LARGE SCALE GENOMIC DNA]</scope>
    <source>
        <strain evidence="2 3">ONC3</strain>
    </source>
</reference>
<dbReference type="InterPro" id="IPR003695">
    <property type="entry name" value="Ppx_GppA_N"/>
</dbReference>
<dbReference type="SUPFAM" id="SSF53067">
    <property type="entry name" value="Actin-like ATPase domain"/>
    <property type="match status" value="2"/>
</dbReference>
<keyword evidence="3" id="KW-1185">Reference proteome</keyword>
<feature type="domain" description="Ppx/GppA phosphatase N-terminal" evidence="1">
    <location>
        <begin position="28"/>
        <end position="303"/>
    </location>
</feature>
<proteinExistence type="predicted"/>
<protein>
    <recommendedName>
        <fullName evidence="1">Ppx/GppA phosphatase N-terminal domain-containing protein</fullName>
    </recommendedName>
</protein>
<dbReference type="Proteomes" id="UP000297258">
    <property type="component" value="Unassembled WGS sequence"/>
</dbReference>
<dbReference type="EMBL" id="SPUM01000008">
    <property type="protein sequence ID" value="TFW35682.1"/>
    <property type="molecule type" value="Genomic_DNA"/>
</dbReference>
<dbReference type="InterPro" id="IPR050273">
    <property type="entry name" value="GppA/Ppx_hydrolase"/>
</dbReference>
<dbReference type="Gene3D" id="3.30.420.40">
    <property type="match status" value="1"/>
</dbReference>
<comment type="caution">
    <text evidence="2">The sequence shown here is derived from an EMBL/GenBank/DDBJ whole genome shotgun (WGS) entry which is preliminary data.</text>
</comment>
<dbReference type="AlphaFoldDB" id="A0A4Y9T5A0"/>
<name>A0A4Y9T5A0_9BURK</name>
<accession>A0A4Y9T5A0</accession>
<sequence length="313" mass="31859">MIDVAKAATWAAVELGSDSFRLSVAGADGAGLRLLASIAEPVQLAAGLDEDGCLTPAVMRRALACLRTFRARLEAASPVAVRAVATTALRVARNADVFLPAAAQALGHPVEVITPFDEGALVYQGVASALPATRERRLVLDLGTAATRLVLGCGGDVGRAESSGAGVLRQSLSFFPDGSIGASSFAAAVASARARFADAAPLYHARHWDAAYGSSSVIRTVAGVIFDNALGDGRLGACGLAALRARLVEAGAAQRLELTGLAPGQGTHLAGAVALLAGLVEELGIDELLPMQAGLRSGVLWDLQRRSCGAAMA</sequence>
<dbReference type="RefSeq" id="WP_135188001.1">
    <property type="nucleotide sequence ID" value="NZ_SPUM01000008.1"/>
</dbReference>
<evidence type="ECO:0000313" key="3">
    <source>
        <dbReference type="Proteomes" id="UP000297258"/>
    </source>
</evidence>
<organism evidence="2 3">
    <name type="scientific">Massilia horti</name>
    <dbReference type="NCBI Taxonomy" id="2562153"/>
    <lineage>
        <taxon>Bacteria</taxon>
        <taxon>Pseudomonadati</taxon>
        <taxon>Pseudomonadota</taxon>
        <taxon>Betaproteobacteria</taxon>
        <taxon>Burkholderiales</taxon>
        <taxon>Oxalobacteraceae</taxon>
        <taxon>Telluria group</taxon>
        <taxon>Massilia</taxon>
    </lineage>
</organism>
<dbReference type="PANTHER" id="PTHR30005">
    <property type="entry name" value="EXOPOLYPHOSPHATASE"/>
    <property type="match status" value="1"/>
</dbReference>
<evidence type="ECO:0000259" key="1">
    <source>
        <dbReference type="Pfam" id="PF02541"/>
    </source>
</evidence>